<dbReference type="PRINTS" id="PR00412">
    <property type="entry name" value="EPOXHYDRLASE"/>
</dbReference>
<evidence type="ECO:0000259" key="2">
    <source>
        <dbReference type="Pfam" id="PF00561"/>
    </source>
</evidence>
<keyword evidence="1" id="KW-0378">Hydrolase</keyword>
<feature type="domain" description="AB hydrolase-1" evidence="2">
    <location>
        <begin position="48"/>
        <end position="296"/>
    </location>
</feature>
<evidence type="ECO:0000313" key="3">
    <source>
        <dbReference type="EMBL" id="MBB5637977.1"/>
    </source>
</evidence>
<dbReference type="AlphaFoldDB" id="A0A7W8ZPU0"/>
<dbReference type="PANTHER" id="PTHR43329">
    <property type="entry name" value="EPOXIDE HYDROLASE"/>
    <property type="match status" value="1"/>
</dbReference>
<organism evidence="3 4">
    <name type="scientific">Pedobacter cryoconitis</name>
    <dbReference type="NCBI Taxonomy" id="188932"/>
    <lineage>
        <taxon>Bacteria</taxon>
        <taxon>Pseudomonadati</taxon>
        <taxon>Bacteroidota</taxon>
        <taxon>Sphingobacteriia</taxon>
        <taxon>Sphingobacteriales</taxon>
        <taxon>Sphingobacteriaceae</taxon>
        <taxon>Pedobacter</taxon>
    </lineage>
</organism>
<dbReference type="Gene3D" id="3.40.50.1820">
    <property type="entry name" value="alpha/beta hydrolase"/>
    <property type="match status" value="1"/>
</dbReference>
<dbReference type="InterPro" id="IPR000073">
    <property type="entry name" value="AB_hydrolase_1"/>
</dbReference>
<comment type="caution">
    <text evidence="3">The sequence shown here is derived from an EMBL/GenBank/DDBJ whole genome shotgun (WGS) entry which is preliminary data.</text>
</comment>
<dbReference type="Proteomes" id="UP000537204">
    <property type="component" value="Unassembled WGS sequence"/>
</dbReference>
<dbReference type="Pfam" id="PF00561">
    <property type="entry name" value="Abhydrolase_1"/>
    <property type="match status" value="1"/>
</dbReference>
<dbReference type="RefSeq" id="WP_183883834.1">
    <property type="nucleotide sequence ID" value="NZ_JACHCE010000007.1"/>
</dbReference>
<dbReference type="InterPro" id="IPR029058">
    <property type="entry name" value="AB_hydrolase_fold"/>
</dbReference>
<name>A0A7W8ZPU0_9SPHI</name>
<sequence length="308" mass="34391">MERAIDANYSKDALKDEELVKLLPGFTNKNAVVNGVNIHYVEGGQGEPLILIPGWPQTWWAFHQMMPLLAEKFHVIVVDMRGMGTSDKPETGYDKKTMAKDIFELIHHIGYGKVNIAGHDIGAQVAFSFAMNHSEATAKLIILDTPHPNAGMYYIPLIAAGNNSLSSEQPQNHMWWMAFNQVKGLPEQLLTGRSNLVHDYVFKYASVNEESISEFDRAVYLAAYDNADGIRAGNGWYQTFAQDIEDSQSYGQLNIPVLGIGGSGYELLQRELPPYAADLKVVKIEESGHFILEEKPQETASLMIEFLK</sequence>
<evidence type="ECO:0000256" key="1">
    <source>
        <dbReference type="ARBA" id="ARBA00022801"/>
    </source>
</evidence>
<dbReference type="EMBL" id="JACHCE010000007">
    <property type="protein sequence ID" value="MBB5637977.1"/>
    <property type="molecule type" value="Genomic_DNA"/>
</dbReference>
<proteinExistence type="predicted"/>
<reference evidence="3 4" key="1">
    <citation type="submission" date="2020-08" db="EMBL/GenBank/DDBJ databases">
        <title>Genomic Encyclopedia of Type Strains, Phase IV (KMG-V): Genome sequencing to study the core and pangenomes of soil and plant-associated prokaryotes.</title>
        <authorList>
            <person name="Whitman W."/>
        </authorList>
    </citation>
    <scope>NUCLEOTIDE SEQUENCE [LARGE SCALE GENOMIC DNA]</scope>
    <source>
        <strain evidence="3 4">S3M1</strain>
    </source>
</reference>
<dbReference type="SUPFAM" id="SSF53474">
    <property type="entry name" value="alpha/beta-Hydrolases"/>
    <property type="match status" value="1"/>
</dbReference>
<protein>
    <submittedName>
        <fullName evidence="3">Pimeloyl-ACP methyl ester carboxylesterase</fullName>
    </submittedName>
</protein>
<dbReference type="InterPro" id="IPR000639">
    <property type="entry name" value="Epox_hydrolase-like"/>
</dbReference>
<accession>A0A7W8ZPU0</accession>
<dbReference type="GO" id="GO:0016787">
    <property type="term" value="F:hydrolase activity"/>
    <property type="evidence" value="ECO:0007669"/>
    <property type="project" value="UniProtKB-KW"/>
</dbReference>
<dbReference type="PRINTS" id="PR00111">
    <property type="entry name" value="ABHYDROLASE"/>
</dbReference>
<evidence type="ECO:0000313" key="4">
    <source>
        <dbReference type="Proteomes" id="UP000537204"/>
    </source>
</evidence>
<gene>
    <name evidence="3" type="ORF">HDE68_003903</name>
</gene>